<name>A0A7G3GEK7_9NEIS</name>
<dbReference type="EMBL" id="CP025781">
    <property type="protein sequence ID" value="QBC45569.1"/>
    <property type="molecule type" value="Genomic_DNA"/>
</dbReference>
<dbReference type="InterPro" id="IPR011856">
    <property type="entry name" value="tRNA_endonuc-like_dom_sf"/>
</dbReference>
<organism evidence="1 2">
    <name type="scientific">Iodobacter fluviatilis</name>
    <dbReference type="NCBI Taxonomy" id="537"/>
    <lineage>
        <taxon>Bacteria</taxon>
        <taxon>Pseudomonadati</taxon>
        <taxon>Pseudomonadota</taxon>
        <taxon>Betaproteobacteria</taxon>
        <taxon>Neisseriales</taxon>
        <taxon>Chitinibacteraceae</taxon>
        <taxon>Iodobacter</taxon>
    </lineage>
</organism>
<dbReference type="Pfam" id="PF13589">
    <property type="entry name" value="HATPase_c_3"/>
    <property type="match status" value="1"/>
</dbReference>
<accession>A0A7G3GEK7</accession>
<reference evidence="1 2" key="1">
    <citation type="submission" date="2018-01" db="EMBL/GenBank/DDBJ databases">
        <title>Genome sequence of Iodobacter sp. strain PCH194 isolated from Indian Trans-Himalaya.</title>
        <authorList>
            <person name="Kumar V."/>
            <person name="Thakur V."/>
            <person name="Kumar S."/>
            <person name="Singh D."/>
        </authorList>
    </citation>
    <scope>NUCLEOTIDE SEQUENCE [LARGE SCALE GENOMIC DNA]</scope>
    <source>
        <strain evidence="1 2">PCH194</strain>
    </source>
</reference>
<dbReference type="Gene3D" id="3.40.1350.10">
    <property type="match status" value="1"/>
</dbReference>
<evidence type="ECO:0000313" key="1">
    <source>
        <dbReference type="EMBL" id="QBC45569.1"/>
    </source>
</evidence>
<dbReference type="AlphaFoldDB" id="A0A7G3GEK7"/>
<dbReference type="Gene3D" id="3.30.565.10">
    <property type="entry name" value="Histidine kinase-like ATPase, C-terminal domain"/>
    <property type="match status" value="1"/>
</dbReference>
<sequence length="583" mass="66217">MSDTKLHFQVDSRLATLLSQEYSSTEKALKELIDNGWDADAEQVTIILPNPMSDEPIVISDNGSGMTEEELRRNYLSIASDRRLRRGERTAGKNRQIKGRKGIGKFAGLMAASEMTLETRARGRLCRFTLKIQDLALVEDIEQLELDYRAEICDVALHGTTITLSGLHHGLAYPDANKLRQILLQDYGRQDDFQINVDGKRLDVDDISGSFTENEEILPLVGRVKLRFSISDGKVGLRQPGITLRVDGKSIGKPSFFGLENRDDFPLKLLKKLYGEIDADGLRDHVTAGWDSLVENSELLKMVEEFVLPLLQVAFKTQYGREIQLAQARLQKTIRERLSSLPEHKRQFADQAIKKILDKYYGEPESKVELIVSVLLEALERSDYRILLEHISEAPRKDVGTLADALNNFGLIDLAYLAENAAARSTFLDQLEVLSQNPSTLESMMHKAIESNLWIFGPEYSLFSSNTTLKRQIEDYLGGKYIGVLADKRPDLLLNENLNGEYLLIEFKRPNHSLNYTDYQQATAYRHEFKKYADSPIRILLIGGKRSADFPSDNREPNTHIMLFDQVISSARKQVEWQLRPIK</sequence>
<dbReference type="RefSeq" id="WP_130108073.1">
    <property type="nucleotide sequence ID" value="NZ_CP025781.1"/>
</dbReference>
<gene>
    <name evidence="1" type="ORF">C1H71_19935</name>
</gene>
<proteinExistence type="predicted"/>
<dbReference type="Proteomes" id="UP000515917">
    <property type="component" value="Chromosome"/>
</dbReference>
<dbReference type="SUPFAM" id="SSF55874">
    <property type="entry name" value="ATPase domain of HSP90 chaperone/DNA topoisomerase II/histidine kinase"/>
    <property type="match status" value="1"/>
</dbReference>
<evidence type="ECO:0000313" key="2">
    <source>
        <dbReference type="Proteomes" id="UP000515917"/>
    </source>
</evidence>
<dbReference type="GO" id="GO:0003676">
    <property type="term" value="F:nucleic acid binding"/>
    <property type="evidence" value="ECO:0007669"/>
    <property type="project" value="InterPro"/>
</dbReference>
<dbReference type="KEGG" id="ifl:C1H71_19935"/>
<dbReference type="InterPro" id="IPR036890">
    <property type="entry name" value="HATPase_C_sf"/>
</dbReference>
<protein>
    <submittedName>
        <fullName evidence="1">Phosphonate ABC transporter permease</fullName>
    </submittedName>
</protein>
<keyword evidence="2" id="KW-1185">Reference proteome</keyword>